<protein>
    <submittedName>
        <fullName evidence="6">N-methyl-L-tryptophan oxidase</fullName>
    </submittedName>
</protein>
<proteinExistence type="predicted"/>
<dbReference type="InterPro" id="IPR006076">
    <property type="entry name" value="FAD-dep_OxRdtase"/>
</dbReference>
<dbReference type="SUPFAM" id="SSF54373">
    <property type="entry name" value="FAD-linked reductases, C-terminal domain"/>
    <property type="match status" value="1"/>
</dbReference>
<evidence type="ECO:0000256" key="2">
    <source>
        <dbReference type="ARBA" id="ARBA00022630"/>
    </source>
</evidence>
<dbReference type="SUPFAM" id="SSF51905">
    <property type="entry name" value="FAD/NAD(P)-binding domain"/>
    <property type="match status" value="1"/>
</dbReference>
<reference evidence="6 7" key="1">
    <citation type="journal article" date="2019" name="Int. J. Syst. Evol. Microbiol.">
        <title>The Global Catalogue of Microorganisms (GCM) 10K type strain sequencing project: providing services to taxonomists for standard genome sequencing and annotation.</title>
        <authorList>
            <consortium name="The Broad Institute Genomics Platform"/>
            <consortium name="The Broad Institute Genome Sequencing Center for Infectious Disease"/>
            <person name="Wu L."/>
            <person name="Ma J."/>
        </authorList>
    </citation>
    <scope>NUCLEOTIDE SEQUENCE [LARGE SCALE GENOMIC DNA]</scope>
    <source>
        <strain evidence="6 7">JCM 14718</strain>
    </source>
</reference>
<keyword evidence="7" id="KW-1185">Reference proteome</keyword>
<dbReference type="InterPro" id="IPR036188">
    <property type="entry name" value="FAD/NAD-bd_sf"/>
</dbReference>
<sequence>MPDVVVVGAGVMGSAAAWALAEAGREVVVLERFTAGHDRAGSHGETRLFRLVYDTVDYIRLAKEALSQWRQLESLTGRALLETTGGVEHGMAPQELRRLLEALAVEHVDAEVLDAAEAGRRWPGMRFADPVLFQPEAGRLKAADAIAAFHSAEADFRFEQQVERIDVVGDDGPVDIHTASGTVRAPRVIVAAGPWTPALVGKLPALRVTQEQPRHFRPIHDDIAWPNFVHWRKGGFDTYGLLAPGEGVKVGFHAGGPVVDPDSRDFQPDPVADRALRAYVQDWFPGLDAQDSTPVSCLYDNTASADFVIDQLGPVTVACGFSGHGFKFAPAIGQLLAGMALGTARPPDRFTQAGTIGQP</sequence>
<gene>
    <name evidence="6" type="primary">solA_1</name>
    <name evidence="6" type="ORF">GCM10009765_19400</name>
</gene>
<name>A0ABN2GEN0_9ACTN</name>
<dbReference type="InterPro" id="IPR045170">
    <property type="entry name" value="MTOX"/>
</dbReference>
<evidence type="ECO:0000313" key="6">
    <source>
        <dbReference type="EMBL" id="GAA1670037.1"/>
    </source>
</evidence>
<keyword evidence="3" id="KW-0274">FAD</keyword>
<dbReference type="Proteomes" id="UP001500618">
    <property type="component" value="Unassembled WGS sequence"/>
</dbReference>
<dbReference type="PANTHER" id="PTHR10961:SF7">
    <property type="entry name" value="FAD DEPENDENT OXIDOREDUCTASE DOMAIN-CONTAINING PROTEIN"/>
    <property type="match status" value="1"/>
</dbReference>
<feature type="domain" description="FAD dependent oxidoreductase" evidence="5">
    <location>
        <begin position="3"/>
        <end position="337"/>
    </location>
</feature>
<accession>A0ABN2GEN0</accession>
<dbReference type="RefSeq" id="WP_344309076.1">
    <property type="nucleotide sequence ID" value="NZ_BAAANY010000007.1"/>
</dbReference>
<evidence type="ECO:0000313" key="7">
    <source>
        <dbReference type="Proteomes" id="UP001500618"/>
    </source>
</evidence>
<dbReference type="EMBL" id="BAAANY010000007">
    <property type="protein sequence ID" value="GAA1670037.1"/>
    <property type="molecule type" value="Genomic_DNA"/>
</dbReference>
<comment type="caution">
    <text evidence="6">The sequence shown here is derived from an EMBL/GenBank/DDBJ whole genome shotgun (WGS) entry which is preliminary data.</text>
</comment>
<keyword evidence="2" id="KW-0285">Flavoprotein</keyword>
<evidence type="ECO:0000256" key="1">
    <source>
        <dbReference type="ARBA" id="ARBA00001974"/>
    </source>
</evidence>
<evidence type="ECO:0000256" key="3">
    <source>
        <dbReference type="ARBA" id="ARBA00022827"/>
    </source>
</evidence>
<keyword evidence="4" id="KW-0560">Oxidoreductase</keyword>
<organism evidence="6 7">
    <name type="scientific">Fodinicola feengrottensis</name>
    <dbReference type="NCBI Taxonomy" id="435914"/>
    <lineage>
        <taxon>Bacteria</taxon>
        <taxon>Bacillati</taxon>
        <taxon>Actinomycetota</taxon>
        <taxon>Actinomycetes</taxon>
        <taxon>Mycobacteriales</taxon>
        <taxon>Fodinicola</taxon>
    </lineage>
</organism>
<dbReference type="Pfam" id="PF01266">
    <property type="entry name" value="DAO"/>
    <property type="match status" value="1"/>
</dbReference>
<dbReference type="Gene3D" id="3.50.50.60">
    <property type="entry name" value="FAD/NAD(P)-binding domain"/>
    <property type="match status" value="1"/>
</dbReference>
<dbReference type="PANTHER" id="PTHR10961">
    <property type="entry name" value="PEROXISOMAL SARCOSINE OXIDASE"/>
    <property type="match status" value="1"/>
</dbReference>
<comment type="cofactor">
    <cofactor evidence="1">
        <name>FAD</name>
        <dbReference type="ChEBI" id="CHEBI:57692"/>
    </cofactor>
</comment>
<evidence type="ECO:0000259" key="5">
    <source>
        <dbReference type="Pfam" id="PF01266"/>
    </source>
</evidence>
<dbReference type="Gene3D" id="3.30.9.10">
    <property type="entry name" value="D-Amino Acid Oxidase, subunit A, domain 2"/>
    <property type="match status" value="1"/>
</dbReference>
<evidence type="ECO:0000256" key="4">
    <source>
        <dbReference type="ARBA" id="ARBA00023002"/>
    </source>
</evidence>